<dbReference type="KEGG" id="gvi:glr0979"/>
<dbReference type="Proteomes" id="UP000000557">
    <property type="component" value="Chromosome"/>
</dbReference>
<organism evidence="2 3">
    <name type="scientific">Gloeobacter violaceus (strain ATCC 29082 / PCC 7421)</name>
    <dbReference type="NCBI Taxonomy" id="251221"/>
    <lineage>
        <taxon>Bacteria</taxon>
        <taxon>Bacillati</taxon>
        <taxon>Cyanobacteriota</taxon>
        <taxon>Cyanophyceae</taxon>
        <taxon>Gloeobacterales</taxon>
        <taxon>Gloeobacteraceae</taxon>
        <taxon>Gloeobacter</taxon>
    </lineage>
</organism>
<dbReference type="PATRIC" id="fig|251221.4.peg.1000"/>
<dbReference type="Pfam" id="PF01841">
    <property type="entry name" value="Transglut_core"/>
    <property type="match status" value="1"/>
</dbReference>
<dbReference type="PANTHER" id="PTHR46333:SF2">
    <property type="entry name" value="CYTOKINESIS PROTEIN 3"/>
    <property type="match status" value="1"/>
</dbReference>
<dbReference type="STRING" id="251221.gene:10758457"/>
<dbReference type="Gene3D" id="3.10.620.30">
    <property type="match status" value="1"/>
</dbReference>
<dbReference type="eggNOG" id="COG5279">
    <property type="taxonomic scope" value="Bacteria"/>
</dbReference>
<dbReference type="OrthoDB" id="9788327at2"/>
<dbReference type="HOGENOM" id="CLU_686556_0_0_3"/>
<sequence length="401" mass="43517">MAMRYRRRDNGASPCAIAPIRTVVQIGPQLRMFGQGAMSAKEECIVNGGLSAFILRGGDPKVPGLTFRAVVLWLHVALGTLVVGCLPVKAEVTAAGSGGAAVLWPLPAAMHPAVEQMPAEHESSITAVARHLAERESDPFQRIKALHDYVIRRMRYDEEALALGRWPAQDAQAVFASLRALCTGYAQLLTALGRSVGEEIVTLTGQVRTLSTFPGTALHAWNAARIQGRWYLIDAAWNGGSRRDGRFVGGYGTDYLFTPAPVFAFEHLPADPAWHLLGEPLSERDFVEQPLLPARFAGEGLKLEAVRHTSIGVQLQLANPQDRFVLARPVAPTVGGCTSPTGTVLEIRCDLSSPGRHRLQLFSSDRREGTYLWVGQIDIALPHQKSEGARNAPDTQVGEIE</sequence>
<dbReference type="InterPro" id="IPR052557">
    <property type="entry name" value="CAP/Cytokinesis_protein"/>
</dbReference>
<evidence type="ECO:0000259" key="1">
    <source>
        <dbReference type="SMART" id="SM00460"/>
    </source>
</evidence>
<accession>Q7NLZ0</accession>
<dbReference type="InterPro" id="IPR002931">
    <property type="entry name" value="Transglutaminase-like"/>
</dbReference>
<dbReference type="PhylomeDB" id="Q7NLZ0"/>
<keyword evidence="3" id="KW-1185">Reference proteome</keyword>
<gene>
    <name evidence="2" type="ordered locus">glr0979</name>
</gene>
<dbReference type="SMART" id="SM00460">
    <property type="entry name" value="TGc"/>
    <property type="match status" value="1"/>
</dbReference>
<dbReference type="PANTHER" id="PTHR46333">
    <property type="entry name" value="CYTOKINESIS PROTEIN 3"/>
    <property type="match status" value="1"/>
</dbReference>
<feature type="domain" description="Transglutaminase-like" evidence="1">
    <location>
        <begin position="174"/>
        <end position="237"/>
    </location>
</feature>
<dbReference type="EnsemblBacteria" id="BAC88920">
    <property type="protein sequence ID" value="BAC88920"/>
    <property type="gene ID" value="BAC88920"/>
</dbReference>
<dbReference type="EMBL" id="BA000045">
    <property type="protein sequence ID" value="BAC88920.1"/>
    <property type="molecule type" value="Genomic_DNA"/>
</dbReference>
<dbReference type="InterPro" id="IPR038765">
    <property type="entry name" value="Papain-like_cys_pep_sf"/>
</dbReference>
<dbReference type="InParanoid" id="Q7NLZ0"/>
<dbReference type="AlphaFoldDB" id="Q7NLZ0"/>
<evidence type="ECO:0000313" key="2">
    <source>
        <dbReference type="EMBL" id="BAC88920.1"/>
    </source>
</evidence>
<name>Q7NLZ0_GLOVI</name>
<evidence type="ECO:0000313" key="3">
    <source>
        <dbReference type="Proteomes" id="UP000000557"/>
    </source>
</evidence>
<reference evidence="2 3" key="1">
    <citation type="journal article" date="2003" name="DNA Res.">
        <title>Complete genome structure of Gloeobacter violaceus PCC 7421, a cyanobacterium that lacks thylakoids.</title>
        <authorList>
            <person name="Nakamura Y."/>
            <person name="Kaneko T."/>
            <person name="Sato S."/>
            <person name="Mimuro M."/>
            <person name="Miyashita H."/>
            <person name="Tsuchiya T."/>
            <person name="Sasamoto S."/>
            <person name="Watanabe A."/>
            <person name="Kawashima K."/>
            <person name="Kishida Y."/>
            <person name="Kiyokawa C."/>
            <person name="Kohara M."/>
            <person name="Matsumoto M."/>
            <person name="Matsuno A."/>
            <person name="Nakazaki N."/>
            <person name="Shimpo S."/>
            <person name="Takeuchi C."/>
            <person name="Yamada M."/>
            <person name="Tabata S."/>
        </authorList>
    </citation>
    <scope>NUCLEOTIDE SEQUENCE [LARGE SCALE GENOMIC DNA]</scope>
    <source>
        <strain evidence="3">ATCC 29082 / PCC 7421</strain>
    </source>
</reference>
<reference evidence="2 3" key="2">
    <citation type="journal article" date="2003" name="DNA Res.">
        <title>Complete genome structure of Gloeobacter violaceus PCC 7421, a cyanobacterium that lacks thylakoids (supplement).</title>
        <authorList>
            <person name="Nakamura Y."/>
            <person name="Kaneko T."/>
            <person name="Sato S."/>
            <person name="Mimuro M."/>
            <person name="Miyashita H."/>
            <person name="Tsuchiya T."/>
            <person name="Sasamoto S."/>
            <person name="Watanabe A."/>
            <person name="Kawashima K."/>
            <person name="Kishida Y."/>
            <person name="Kiyokawa C."/>
            <person name="Kohara M."/>
            <person name="Matsumoto M."/>
            <person name="Matsuno A."/>
            <person name="Nakazaki N."/>
            <person name="Shimpo S."/>
            <person name="Takeuchi C."/>
            <person name="Yamada M."/>
            <person name="Tabata S."/>
        </authorList>
    </citation>
    <scope>NUCLEOTIDE SEQUENCE [LARGE SCALE GENOMIC DNA]</scope>
    <source>
        <strain evidence="3">ATCC 29082 / PCC 7421</strain>
    </source>
</reference>
<protein>
    <submittedName>
        <fullName evidence="2">Glr0979 protein</fullName>
    </submittedName>
</protein>
<dbReference type="SUPFAM" id="SSF54001">
    <property type="entry name" value="Cysteine proteinases"/>
    <property type="match status" value="1"/>
</dbReference>
<proteinExistence type="predicted"/>